<keyword evidence="2" id="KW-1185">Reference proteome</keyword>
<name>A0A9D4KZU1_DREPO</name>
<evidence type="ECO:0000313" key="1">
    <source>
        <dbReference type="EMBL" id="KAH3848644.1"/>
    </source>
</evidence>
<organism evidence="1 2">
    <name type="scientific">Dreissena polymorpha</name>
    <name type="common">Zebra mussel</name>
    <name type="synonym">Mytilus polymorpha</name>
    <dbReference type="NCBI Taxonomy" id="45954"/>
    <lineage>
        <taxon>Eukaryota</taxon>
        <taxon>Metazoa</taxon>
        <taxon>Spiralia</taxon>
        <taxon>Lophotrochozoa</taxon>
        <taxon>Mollusca</taxon>
        <taxon>Bivalvia</taxon>
        <taxon>Autobranchia</taxon>
        <taxon>Heteroconchia</taxon>
        <taxon>Euheterodonta</taxon>
        <taxon>Imparidentia</taxon>
        <taxon>Neoheterodontei</taxon>
        <taxon>Myida</taxon>
        <taxon>Dreissenoidea</taxon>
        <taxon>Dreissenidae</taxon>
        <taxon>Dreissena</taxon>
    </lineage>
</organism>
<proteinExistence type="predicted"/>
<sequence>MTIYSHTMKKWTAPWRQHLSSIWNQCQTPLRHHWFNNLTKFHDDRTINVAPRVLTRKISSPHVYQQTKNIFKLIQDIIKTNNWTVNVTFRVFTRKMPAPWRLYIIGTNLLAKFHDDLAINVASRAEKRNNAPFCPFIVHSQNNTF</sequence>
<gene>
    <name evidence="1" type="ORF">DPMN_091024</name>
</gene>
<protein>
    <submittedName>
        <fullName evidence="1">Uncharacterized protein</fullName>
    </submittedName>
</protein>
<comment type="caution">
    <text evidence="1">The sequence shown here is derived from an EMBL/GenBank/DDBJ whole genome shotgun (WGS) entry which is preliminary data.</text>
</comment>
<dbReference type="EMBL" id="JAIWYP010000003">
    <property type="protein sequence ID" value="KAH3848644.1"/>
    <property type="molecule type" value="Genomic_DNA"/>
</dbReference>
<accession>A0A9D4KZU1</accession>
<dbReference type="AlphaFoldDB" id="A0A9D4KZU1"/>
<reference evidence="1" key="2">
    <citation type="submission" date="2020-11" db="EMBL/GenBank/DDBJ databases">
        <authorList>
            <person name="McCartney M.A."/>
            <person name="Auch B."/>
            <person name="Kono T."/>
            <person name="Mallez S."/>
            <person name="Becker A."/>
            <person name="Gohl D.M."/>
            <person name="Silverstein K.A.T."/>
            <person name="Koren S."/>
            <person name="Bechman K.B."/>
            <person name="Herman A."/>
            <person name="Abrahante J.E."/>
            <person name="Garbe J."/>
        </authorList>
    </citation>
    <scope>NUCLEOTIDE SEQUENCE</scope>
    <source>
        <strain evidence="1">Duluth1</strain>
        <tissue evidence="1">Whole animal</tissue>
    </source>
</reference>
<evidence type="ECO:0000313" key="2">
    <source>
        <dbReference type="Proteomes" id="UP000828390"/>
    </source>
</evidence>
<reference evidence="1" key="1">
    <citation type="journal article" date="2019" name="bioRxiv">
        <title>The Genome of the Zebra Mussel, Dreissena polymorpha: A Resource for Invasive Species Research.</title>
        <authorList>
            <person name="McCartney M.A."/>
            <person name="Auch B."/>
            <person name="Kono T."/>
            <person name="Mallez S."/>
            <person name="Zhang Y."/>
            <person name="Obille A."/>
            <person name="Becker A."/>
            <person name="Abrahante J.E."/>
            <person name="Garbe J."/>
            <person name="Badalamenti J.P."/>
            <person name="Herman A."/>
            <person name="Mangelson H."/>
            <person name="Liachko I."/>
            <person name="Sullivan S."/>
            <person name="Sone E.D."/>
            <person name="Koren S."/>
            <person name="Silverstein K.A.T."/>
            <person name="Beckman K.B."/>
            <person name="Gohl D.M."/>
        </authorList>
    </citation>
    <scope>NUCLEOTIDE SEQUENCE</scope>
    <source>
        <strain evidence="1">Duluth1</strain>
        <tissue evidence="1">Whole animal</tissue>
    </source>
</reference>
<dbReference type="Proteomes" id="UP000828390">
    <property type="component" value="Unassembled WGS sequence"/>
</dbReference>